<gene>
    <name evidence="16" type="ORF">BCS90_10410</name>
</gene>
<evidence type="ECO:0000256" key="7">
    <source>
        <dbReference type="ARBA" id="ARBA00023191"/>
    </source>
</evidence>
<dbReference type="GO" id="GO:0008897">
    <property type="term" value="F:holo-[acyl-carrier-protein] synthase activity"/>
    <property type="evidence" value="ECO:0007669"/>
    <property type="project" value="InterPro"/>
</dbReference>
<organism evidence="16">
    <name type="scientific">Vibrio cyclitrophicus</name>
    <dbReference type="NCBI Taxonomy" id="47951"/>
    <lineage>
        <taxon>Bacteria</taxon>
        <taxon>Pseudomonadati</taxon>
        <taxon>Pseudomonadota</taxon>
        <taxon>Gammaproteobacteria</taxon>
        <taxon>Vibrionales</taxon>
        <taxon>Vibrionaceae</taxon>
        <taxon>Vibrio</taxon>
    </lineage>
</organism>
<evidence type="ECO:0000259" key="14">
    <source>
        <dbReference type="Pfam" id="PF01648"/>
    </source>
</evidence>
<accession>A0A7Z1MLU2</accession>
<evidence type="ECO:0000256" key="9">
    <source>
        <dbReference type="ARBA" id="ARBA00031996"/>
    </source>
</evidence>
<keyword evidence="13" id="KW-0460">Magnesium</keyword>
<evidence type="ECO:0000256" key="5">
    <source>
        <dbReference type="ARBA" id="ARBA00019087"/>
    </source>
</evidence>
<comment type="catalytic activity">
    <reaction evidence="11">
        <text>apo-[peptidyl-carrier protein] + CoA = holo-[peptidyl-carrier protein] + adenosine 3',5'-bisphosphate + H(+)</text>
        <dbReference type="Rhea" id="RHEA:46228"/>
        <dbReference type="Rhea" id="RHEA-COMP:11479"/>
        <dbReference type="Rhea" id="RHEA-COMP:11480"/>
        <dbReference type="ChEBI" id="CHEBI:15378"/>
        <dbReference type="ChEBI" id="CHEBI:29999"/>
        <dbReference type="ChEBI" id="CHEBI:57287"/>
        <dbReference type="ChEBI" id="CHEBI:58343"/>
        <dbReference type="ChEBI" id="CHEBI:64479"/>
    </reaction>
</comment>
<dbReference type="GO" id="GO:0005886">
    <property type="term" value="C:plasma membrane"/>
    <property type="evidence" value="ECO:0007669"/>
    <property type="project" value="TreeGrafter"/>
</dbReference>
<name>A0A7Z1MLU2_9VIBR</name>
<dbReference type="GO" id="GO:0009366">
    <property type="term" value="C:enterobactin synthetase complex"/>
    <property type="evidence" value="ECO:0007669"/>
    <property type="project" value="InterPro"/>
</dbReference>
<comment type="pathway">
    <text evidence="2">Siderophore biosynthesis; enterobactin biosynthesis.</text>
</comment>
<comment type="subunit">
    <text evidence="4">EntB, EntD, EntE, and EntF form a multienzyme complex called enterobactin synthase.</text>
</comment>
<protein>
    <recommendedName>
        <fullName evidence="5">Enterobactin synthase component D</fullName>
    </recommendedName>
    <alternativeName>
        <fullName evidence="8">4'-phosphopantetheinyl transferase EntD</fullName>
    </alternativeName>
    <alternativeName>
        <fullName evidence="9">Enterochelin synthase D</fullName>
    </alternativeName>
</protein>
<evidence type="ECO:0000256" key="12">
    <source>
        <dbReference type="PIRSR" id="PIRSR603542-1"/>
    </source>
</evidence>
<dbReference type="PANTHER" id="PTHR38096">
    <property type="entry name" value="ENTEROBACTIN SYNTHASE COMPONENT D"/>
    <property type="match status" value="1"/>
</dbReference>
<evidence type="ECO:0000256" key="10">
    <source>
        <dbReference type="ARBA" id="ARBA00049176"/>
    </source>
</evidence>
<evidence type="ECO:0000256" key="2">
    <source>
        <dbReference type="ARBA" id="ARBA00004993"/>
    </source>
</evidence>
<dbReference type="InterPro" id="IPR008278">
    <property type="entry name" value="4-PPantetheinyl_Trfase_dom"/>
</dbReference>
<dbReference type="EMBL" id="MDBS01000016">
    <property type="protein sequence ID" value="PMP31717.1"/>
    <property type="molecule type" value="Genomic_DNA"/>
</dbReference>
<evidence type="ECO:0000256" key="3">
    <source>
        <dbReference type="ARBA" id="ARBA00008342"/>
    </source>
</evidence>
<feature type="binding site" evidence="12">
    <location>
        <position position="196"/>
    </location>
    <ligand>
        <name>CoA</name>
        <dbReference type="ChEBI" id="CHEBI:57287"/>
    </ligand>
</feature>
<dbReference type="InterPro" id="IPR041354">
    <property type="entry name" value="4PPT_N"/>
</dbReference>
<evidence type="ECO:0000256" key="13">
    <source>
        <dbReference type="PIRSR" id="PIRSR603542-2"/>
    </source>
</evidence>
<dbReference type="GO" id="GO:0000287">
    <property type="term" value="F:magnesium ion binding"/>
    <property type="evidence" value="ECO:0007669"/>
    <property type="project" value="InterPro"/>
</dbReference>
<evidence type="ECO:0000256" key="8">
    <source>
        <dbReference type="ARBA" id="ARBA00029894"/>
    </source>
</evidence>
<feature type="binding site" evidence="12">
    <location>
        <position position="83"/>
    </location>
    <ligand>
        <name>CoA</name>
        <dbReference type="ChEBI" id="CHEBI:57287"/>
    </ligand>
</feature>
<feature type="binding site" evidence="12">
    <location>
        <position position="210"/>
    </location>
    <ligand>
        <name>CoA</name>
        <dbReference type="ChEBI" id="CHEBI:57287"/>
    </ligand>
</feature>
<evidence type="ECO:0000256" key="11">
    <source>
        <dbReference type="ARBA" id="ARBA00049191"/>
    </source>
</evidence>
<feature type="domain" description="4'-phosphopantetheinyl transferase" evidence="14">
    <location>
        <begin position="148"/>
        <end position="226"/>
    </location>
</feature>
<dbReference type="Pfam" id="PF17837">
    <property type="entry name" value="4PPT_N"/>
    <property type="match status" value="1"/>
</dbReference>
<sequence length="266" mass="29970">MMNNPFRPLPGNFGFMSNELALDTETALWPFGYANTGVNNTTARSDGVDIQLTQFDYTRFCDSMFEQTNIYCPEAIIRSINKRKAEYFVGRYLVASKLEELGFEHCTLEPNIDRSPQFPVGTIGSISHCESLACVAVTPSYHSDRENLGIDVQKIISSGVCNEIGSMIVEGQEVDLAMSARLTKAQAITLLFSAKESIYKALVKFSTRDLNFKDAKLKQITQNAMEFGISESVNLRNSALKEISCEYWYLESHKAFLTFCYYSHDK</sequence>
<reference evidence="16" key="1">
    <citation type="submission" date="2016-07" db="EMBL/GenBank/DDBJ databases">
        <authorList>
            <person name="Kauffman K."/>
            <person name="Arevalo P."/>
            <person name="Polz M.F."/>
        </authorList>
    </citation>
    <scope>NUCLEOTIDE SEQUENCE</scope>
    <source>
        <strain evidence="16">10N.222.46.E12</strain>
    </source>
</reference>
<feature type="binding site" evidence="12">
    <location>
        <position position="91"/>
    </location>
    <ligand>
        <name>CoA</name>
        <dbReference type="ChEBI" id="CHEBI:57287"/>
    </ligand>
</feature>
<dbReference type="SUPFAM" id="SSF56214">
    <property type="entry name" value="4'-phosphopantetheinyl transferase"/>
    <property type="match status" value="1"/>
</dbReference>
<dbReference type="PANTHER" id="PTHR38096:SF1">
    <property type="entry name" value="ENTEROBACTIN SYNTHASE COMPONENT D"/>
    <property type="match status" value="1"/>
</dbReference>
<evidence type="ECO:0000313" key="16">
    <source>
        <dbReference type="EMBL" id="PMP31717.1"/>
    </source>
</evidence>
<dbReference type="RefSeq" id="WP_010441127.1">
    <property type="nucleotide sequence ID" value="NZ_CAWNTZ010000033.1"/>
</dbReference>
<keyword evidence="7" id="KW-0259">Enterobactin biosynthesis</keyword>
<comment type="caution">
    <text evidence="16">The sequence shown here is derived from an EMBL/GenBank/DDBJ whole genome shotgun (WGS) entry which is preliminary data.</text>
</comment>
<dbReference type="AlphaFoldDB" id="A0A7Z1MLU2"/>
<feature type="binding site" evidence="12">
    <location>
        <position position="200"/>
    </location>
    <ligand>
        <name>CoA</name>
        <dbReference type="ChEBI" id="CHEBI:57287"/>
    </ligand>
</feature>
<dbReference type="InterPro" id="IPR037143">
    <property type="entry name" value="4-PPantetheinyl_Trfase_dom_sf"/>
</dbReference>
<dbReference type="GO" id="GO:0009239">
    <property type="term" value="P:enterobactin biosynthetic process"/>
    <property type="evidence" value="ECO:0007669"/>
    <property type="project" value="UniProtKB-UniPathway"/>
</dbReference>
<feature type="binding site" evidence="13">
    <location>
        <position position="151"/>
    </location>
    <ligand>
        <name>Mg(2+)</name>
        <dbReference type="ChEBI" id="CHEBI:18420"/>
    </ligand>
</feature>
<evidence type="ECO:0000256" key="4">
    <source>
        <dbReference type="ARBA" id="ARBA00011503"/>
    </source>
</evidence>
<evidence type="ECO:0000259" key="15">
    <source>
        <dbReference type="Pfam" id="PF17837"/>
    </source>
</evidence>
<comment type="similarity">
    <text evidence="3">Belongs to the P-Pant transferase superfamily. EntD family.</text>
</comment>
<comment type="function">
    <text evidence="1">Involved in the biosynthesis of the siderophore enterobactin (enterochelin), which is a macrocyclic trimeric lactone of N-(2,3-dihydroxybenzoyl)-serine. The serine trilactone serves as a scaffolding for the three catechol functionalities that provide hexadentate coordination for the tightly ligated iron(2+) atoms. Plays an essential role in the assembly of the enterobactin by catalyzing the transfer of the 4'-phosphopantetheine (Ppant) moiety from coenzyme A to the apo-domains of both EntB (ArCP domain) and EntF (PCP domain) to yield their holo-forms which make them competent for the activation of 2,3-dihydroxybenzoate (DHB) and L-serine, respectively.</text>
</comment>
<feature type="domain" description="4'-phosphopantetheinyl transferase N-terminal" evidence="15">
    <location>
        <begin position="76"/>
        <end position="137"/>
    </location>
</feature>
<comment type="cofactor">
    <cofactor evidence="13">
        <name>Mg(2+)</name>
        <dbReference type="ChEBI" id="CHEBI:18420"/>
    </cofactor>
</comment>
<keyword evidence="13" id="KW-0479">Metal-binding</keyword>
<reference evidence="16" key="2">
    <citation type="journal article" date="2018" name="Nature">
        <title>A major lineage of non-tailed dsDNA viruses as unrecognized killers of marine bacteria.</title>
        <authorList>
            <person name="Kauffman K.M."/>
            <person name="Hussain F.A."/>
            <person name="Yang J."/>
            <person name="Arevalo P."/>
            <person name="Brown J.M."/>
            <person name="Chang W.K."/>
            <person name="VanInsberghe D."/>
            <person name="Elsherbini J."/>
            <person name="Sharma R.S."/>
            <person name="Cutler M.B."/>
            <person name="Kelly L."/>
            <person name="Polz M.F."/>
        </authorList>
    </citation>
    <scope>NUCLEOTIDE SEQUENCE</scope>
    <source>
        <strain evidence="16">10N.222.46.E12</strain>
    </source>
</reference>
<feature type="binding site" evidence="12">
    <location>
        <position position="151"/>
    </location>
    <ligand>
        <name>CoA</name>
        <dbReference type="ChEBI" id="CHEBI:57287"/>
    </ligand>
</feature>
<evidence type="ECO:0000256" key="6">
    <source>
        <dbReference type="ARBA" id="ARBA00022679"/>
    </source>
</evidence>
<proteinExistence type="inferred from homology"/>
<dbReference type="Pfam" id="PF01648">
    <property type="entry name" value="ACPS"/>
    <property type="match status" value="1"/>
</dbReference>
<dbReference type="PRINTS" id="PR01399">
    <property type="entry name" value="ENTSNTHTASED"/>
</dbReference>
<feature type="binding site" evidence="12">
    <location>
        <begin position="127"/>
        <end position="128"/>
    </location>
    <ligand>
        <name>CoA</name>
        <dbReference type="ChEBI" id="CHEBI:57287"/>
    </ligand>
</feature>
<keyword evidence="6 16" id="KW-0808">Transferase</keyword>
<dbReference type="UniPathway" id="UPA00017"/>
<dbReference type="InterPro" id="IPR003542">
    <property type="entry name" value="Enbac_synth_compD-like"/>
</dbReference>
<evidence type="ECO:0000256" key="1">
    <source>
        <dbReference type="ARBA" id="ARBA00003937"/>
    </source>
</evidence>
<comment type="catalytic activity">
    <reaction evidence="10">
        <text>apo-[aryl-carrier protein] + CoA = holo-[aryl-carrier protein] + adenosine 3',5'-bisphosphate + H(+)</text>
        <dbReference type="Rhea" id="RHEA:48404"/>
        <dbReference type="Rhea" id="RHEA-COMP:15903"/>
        <dbReference type="Rhea" id="RHEA-COMP:17557"/>
        <dbReference type="ChEBI" id="CHEBI:15378"/>
        <dbReference type="ChEBI" id="CHEBI:29999"/>
        <dbReference type="ChEBI" id="CHEBI:57287"/>
        <dbReference type="ChEBI" id="CHEBI:58343"/>
        <dbReference type="ChEBI" id="CHEBI:64479"/>
    </reaction>
</comment>